<dbReference type="GO" id="GO:0035825">
    <property type="term" value="P:homologous recombination"/>
    <property type="evidence" value="ECO:0007669"/>
    <property type="project" value="UniProtKB-ARBA"/>
</dbReference>
<dbReference type="PANTHER" id="PTHR12663:SF69">
    <property type="entry name" value="SISTER CHROMATID COHESION PROTEIN PDS5 HOMOLOG E"/>
    <property type="match status" value="1"/>
</dbReference>
<dbReference type="Pfam" id="PF20168">
    <property type="entry name" value="PDS5"/>
    <property type="match status" value="1"/>
</dbReference>
<dbReference type="SUPFAM" id="SSF63748">
    <property type="entry name" value="Tudor/PWWP/MBT"/>
    <property type="match status" value="1"/>
</dbReference>
<accession>A0A6J1JLX2</accession>
<dbReference type="InterPro" id="IPR016024">
    <property type="entry name" value="ARM-type_fold"/>
</dbReference>
<dbReference type="GO" id="GO:0006281">
    <property type="term" value="P:DNA repair"/>
    <property type="evidence" value="ECO:0007669"/>
    <property type="project" value="UniProtKB-KW"/>
</dbReference>
<reference evidence="10 11" key="1">
    <citation type="submission" date="2025-04" db="UniProtKB">
        <authorList>
            <consortium name="RefSeq"/>
        </authorList>
    </citation>
    <scope>IDENTIFICATION</scope>
    <source>
        <tissue evidence="10 11">Young leaves</tissue>
    </source>
</reference>
<evidence type="ECO:0000313" key="9">
    <source>
        <dbReference type="Proteomes" id="UP000504608"/>
    </source>
</evidence>
<dbReference type="Proteomes" id="UP000504608">
    <property type="component" value="Unplaced"/>
</dbReference>
<dbReference type="Gene3D" id="2.30.30.140">
    <property type="match status" value="1"/>
</dbReference>
<dbReference type="SUPFAM" id="SSF48371">
    <property type="entry name" value="ARM repeat"/>
    <property type="match status" value="1"/>
</dbReference>
<proteinExistence type="predicted"/>
<dbReference type="InterPro" id="IPR039776">
    <property type="entry name" value="Pds5"/>
</dbReference>
<evidence type="ECO:0000313" key="11">
    <source>
        <dbReference type="RefSeq" id="XP_022991478.1"/>
    </source>
</evidence>
<evidence type="ECO:0000256" key="4">
    <source>
        <dbReference type="ARBA" id="ARBA00022776"/>
    </source>
</evidence>
<dbReference type="GO" id="GO:0051301">
    <property type="term" value="P:cell division"/>
    <property type="evidence" value="ECO:0007669"/>
    <property type="project" value="UniProtKB-KW"/>
</dbReference>
<keyword evidence="3" id="KW-0227">DNA damage</keyword>
<dbReference type="CDD" id="cd20404">
    <property type="entry name" value="Tudor_Agenet_AtEML-like"/>
    <property type="match status" value="1"/>
</dbReference>
<dbReference type="GO" id="GO:0007064">
    <property type="term" value="P:mitotic sister chromatid cohesion"/>
    <property type="evidence" value="ECO:0007669"/>
    <property type="project" value="InterPro"/>
</dbReference>
<keyword evidence="9" id="KW-1185">Reference proteome</keyword>
<dbReference type="KEGG" id="cmax:111488082"/>
<dbReference type="PANTHER" id="PTHR12663">
    <property type="entry name" value="ANDROGEN INDUCED INHIBITOR OF PROLIFERATION AS3 / PDS5-RELATED"/>
    <property type="match status" value="1"/>
</dbReference>
<evidence type="ECO:0000313" key="10">
    <source>
        <dbReference type="RefSeq" id="XP_022991477.1"/>
    </source>
</evidence>
<protein>
    <submittedName>
        <fullName evidence="10 11">Uncharacterized protein LOC111488082 isoform X1</fullName>
    </submittedName>
</protein>
<keyword evidence="4" id="KW-0498">Mitosis</keyword>
<dbReference type="OrthoDB" id="200660at2759"/>
<feature type="compositionally biased region" description="Basic and acidic residues" evidence="8">
    <location>
        <begin position="329"/>
        <end position="352"/>
    </location>
</feature>
<evidence type="ECO:0000256" key="7">
    <source>
        <dbReference type="ARBA" id="ARBA00023306"/>
    </source>
</evidence>
<dbReference type="GO" id="GO:0005634">
    <property type="term" value="C:nucleus"/>
    <property type="evidence" value="ECO:0007669"/>
    <property type="project" value="UniProtKB-SubCell"/>
</dbReference>
<dbReference type="GeneID" id="111488082"/>
<gene>
    <name evidence="10 11" type="primary">LOC111488082</name>
</gene>
<dbReference type="RefSeq" id="XP_022991477.1">
    <property type="nucleotide sequence ID" value="XM_023135709.1"/>
</dbReference>
<feature type="region of interest" description="Disordered" evidence="8">
    <location>
        <begin position="523"/>
        <end position="555"/>
    </location>
</feature>
<evidence type="ECO:0000256" key="2">
    <source>
        <dbReference type="ARBA" id="ARBA00022618"/>
    </source>
</evidence>
<evidence type="ECO:0000256" key="1">
    <source>
        <dbReference type="ARBA" id="ARBA00004123"/>
    </source>
</evidence>
<evidence type="ECO:0000256" key="3">
    <source>
        <dbReference type="ARBA" id="ARBA00022763"/>
    </source>
</evidence>
<evidence type="ECO:0000256" key="6">
    <source>
        <dbReference type="ARBA" id="ARBA00023242"/>
    </source>
</evidence>
<keyword evidence="6" id="KW-0539">Nucleus</keyword>
<dbReference type="RefSeq" id="XP_022991478.1">
    <property type="nucleotide sequence ID" value="XM_023135710.1"/>
</dbReference>
<feature type="compositionally biased region" description="Basic and acidic residues" evidence="8">
    <location>
        <begin position="533"/>
        <end position="555"/>
    </location>
</feature>
<evidence type="ECO:0000256" key="8">
    <source>
        <dbReference type="SAM" id="MobiDB-lite"/>
    </source>
</evidence>
<sequence length="651" mass="72726">MCLSTKELEEMLMDTGNKLLNPPSSIDALLKALDRAECLLTNVEQSPMRSMREALLPLMKALISDKLLKHSEEDVKVTVTSCITEITRITAPDAPYDDEKMKVIFQLTLEAFRKLSNVSGRGYTKALSILDAVAKVRSCLVMLDLECEGLILEMFQNFMKLISSNNPPAVFSAMEAIMTNVLEESEEISPDLLRPILASVRKEIKEAASISWKLGEKVMSNCANKPQPYLMGAVQSLGASLDDYAPIVISICRNGTDSVGAGNHLENAKNEEKGMNSNVPTLVAQTHTPNASIEENPRTDAASESLISNGTGAARNGNILKASSRKSQKRSEQSKMTETKIPDSVESTKAEDTLDPVPKKRGRKPNSLMNPDEGYDHYWIGKGRERFMLSNRRKSNDQETKFSPVSLRVEKTSLPTEIEKESSAHAAEKHIRPEDEVVNENMKNMVEKTQGRSKKSKVGKSKKDRALIDPEYVVSEENVSAPSDYKETQSMHLVLKLRLKNSNGNGSVVQKDVIVKSKDTNMEKNIHNPSTCEAKDSRSAKLEGDDYSEETSHEKATRKRAIVEKEVMDISSAKEELVGRRIKVWWPLDRKFYEGVVHSFYPVKKRHKVSYDDGDEEILNLKTQQYELIGANALLLGDEERDGCPKIRSFI</sequence>
<evidence type="ECO:0000256" key="5">
    <source>
        <dbReference type="ARBA" id="ARBA00023204"/>
    </source>
</evidence>
<keyword evidence="5" id="KW-0234">DNA repair</keyword>
<organism evidence="9 10">
    <name type="scientific">Cucurbita maxima</name>
    <name type="common">Pumpkin</name>
    <name type="synonym">Winter squash</name>
    <dbReference type="NCBI Taxonomy" id="3661"/>
    <lineage>
        <taxon>Eukaryota</taxon>
        <taxon>Viridiplantae</taxon>
        <taxon>Streptophyta</taxon>
        <taxon>Embryophyta</taxon>
        <taxon>Tracheophyta</taxon>
        <taxon>Spermatophyta</taxon>
        <taxon>Magnoliopsida</taxon>
        <taxon>eudicotyledons</taxon>
        <taxon>Gunneridae</taxon>
        <taxon>Pentapetalae</taxon>
        <taxon>rosids</taxon>
        <taxon>fabids</taxon>
        <taxon>Cucurbitales</taxon>
        <taxon>Cucurbitaceae</taxon>
        <taxon>Cucurbiteae</taxon>
        <taxon>Cucurbita</taxon>
    </lineage>
</organism>
<feature type="region of interest" description="Disordered" evidence="8">
    <location>
        <begin position="308"/>
        <end position="373"/>
    </location>
</feature>
<keyword evidence="7" id="KW-0131">Cell cycle</keyword>
<dbReference type="GO" id="GO:0000785">
    <property type="term" value="C:chromatin"/>
    <property type="evidence" value="ECO:0007669"/>
    <property type="project" value="TreeGrafter"/>
</dbReference>
<comment type="subcellular location">
    <subcellularLocation>
        <location evidence="1">Nucleus</location>
    </subcellularLocation>
</comment>
<keyword evidence="2" id="KW-0132">Cell division</keyword>
<dbReference type="AlphaFoldDB" id="A0A6J1JLX2"/>
<name>A0A6J1JLX2_CUCMA</name>